<dbReference type="EMBL" id="AP021881">
    <property type="protein sequence ID" value="BBO99801.1"/>
    <property type="molecule type" value="Genomic_DNA"/>
</dbReference>
<sequence length="313" mass="34037">MMLQGWRRHALLLVMLVSVAAYLGFVLWTGWDAVVHAVSQIGWGVTLLALALSMVNYILRFVRWQLYLAQLGHKLPLAEHFKIYMAGFSMTIVPGKVGETIRSLFLKAHGVDYAKSVAVFFSEQGSNLISMVLLAAAGAWVYPVAQPFVLGLSAVLVVILVLLQQARLLLLIEGWSTRVLPVKLARIIHAGVTTVQHAGRCLRFPILPIGILIGMVAWGAEGLALYFMLHSLGSDINLQTAMFIYAFSMLVGAISFLPGGLGGVEASMVALLMLQQLDQAHAVAVTLLVRLTTLWFAIALGGLAVTQIKKIHD</sequence>
<keyword evidence="8" id="KW-1185">Reference proteome</keyword>
<dbReference type="RefSeq" id="WP_162083802.1">
    <property type="nucleotide sequence ID" value="NZ_AP021881.1"/>
</dbReference>
<dbReference type="Proteomes" id="UP000463939">
    <property type="component" value="Chromosome"/>
</dbReference>
<name>A0A809S7V5_9PROT</name>
<keyword evidence="5 6" id="KW-0472">Membrane</keyword>
<evidence type="ECO:0000313" key="8">
    <source>
        <dbReference type="Proteomes" id="UP000463939"/>
    </source>
</evidence>
<keyword evidence="2" id="KW-1003">Cell membrane</keyword>
<feature type="transmembrane region" description="Helical" evidence="6">
    <location>
        <begin position="281"/>
        <end position="305"/>
    </location>
</feature>
<evidence type="ECO:0000256" key="1">
    <source>
        <dbReference type="ARBA" id="ARBA00004651"/>
    </source>
</evidence>
<dbReference type="PANTHER" id="PTHR39087">
    <property type="entry name" value="UPF0104 MEMBRANE PROTEIN MJ1595"/>
    <property type="match status" value="1"/>
</dbReference>
<evidence type="ECO:0000256" key="5">
    <source>
        <dbReference type="ARBA" id="ARBA00023136"/>
    </source>
</evidence>
<gene>
    <name evidence="7" type="ORF">SFSGTM_05100</name>
</gene>
<dbReference type="PANTHER" id="PTHR39087:SF2">
    <property type="entry name" value="UPF0104 MEMBRANE PROTEIN MJ1595"/>
    <property type="match status" value="1"/>
</dbReference>
<protein>
    <submittedName>
        <fullName evidence="7">Membrane protein</fullName>
    </submittedName>
</protein>
<accession>A0A809S7V5</accession>
<dbReference type="NCBIfam" id="TIGR00374">
    <property type="entry name" value="flippase-like domain"/>
    <property type="match status" value="1"/>
</dbReference>
<feature type="transmembrane region" description="Helical" evidence="6">
    <location>
        <begin position="148"/>
        <end position="172"/>
    </location>
</feature>
<proteinExistence type="predicted"/>
<feature type="transmembrane region" description="Helical" evidence="6">
    <location>
        <begin position="206"/>
        <end position="229"/>
    </location>
</feature>
<dbReference type="Pfam" id="PF03706">
    <property type="entry name" value="LPG_synthase_TM"/>
    <property type="match status" value="1"/>
</dbReference>
<keyword evidence="3 6" id="KW-0812">Transmembrane</keyword>
<evidence type="ECO:0000256" key="4">
    <source>
        <dbReference type="ARBA" id="ARBA00022989"/>
    </source>
</evidence>
<evidence type="ECO:0000256" key="3">
    <source>
        <dbReference type="ARBA" id="ARBA00022692"/>
    </source>
</evidence>
<reference evidence="8" key="1">
    <citation type="submission" date="2019-11" db="EMBL/GenBank/DDBJ databases">
        <title>Isolation and characterization of a novel species in the genus Sulfuriferula.</title>
        <authorList>
            <person name="Mochizuki J."/>
            <person name="Kojima H."/>
            <person name="Fukui M."/>
        </authorList>
    </citation>
    <scope>NUCLEOTIDE SEQUENCE [LARGE SCALE GENOMIC DNA]</scope>
    <source>
        <strain evidence="8">SGTM</strain>
    </source>
</reference>
<feature type="transmembrane region" description="Helical" evidence="6">
    <location>
        <begin position="37"/>
        <end position="59"/>
    </location>
</feature>
<evidence type="ECO:0000256" key="6">
    <source>
        <dbReference type="SAM" id="Phobius"/>
    </source>
</evidence>
<evidence type="ECO:0000256" key="2">
    <source>
        <dbReference type="ARBA" id="ARBA00022475"/>
    </source>
</evidence>
<keyword evidence="4 6" id="KW-1133">Transmembrane helix</keyword>
<dbReference type="GO" id="GO:0005886">
    <property type="term" value="C:plasma membrane"/>
    <property type="evidence" value="ECO:0007669"/>
    <property type="project" value="UniProtKB-SubCell"/>
</dbReference>
<feature type="transmembrane region" description="Helical" evidence="6">
    <location>
        <begin position="241"/>
        <end position="261"/>
    </location>
</feature>
<organism evidence="7 8">
    <name type="scientific">Sulfuriferula nivalis</name>
    <dbReference type="NCBI Taxonomy" id="2675298"/>
    <lineage>
        <taxon>Bacteria</taxon>
        <taxon>Pseudomonadati</taxon>
        <taxon>Pseudomonadota</taxon>
        <taxon>Betaproteobacteria</taxon>
        <taxon>Nitrosomonadales</taxon>
        <taxon>Sulfuricellaceae</taxon>
        <taxon>Sulfuriferula</taxon>
    </lineage>
</organism>
<evidence type="ECO:0000313" key="7">
    <source>
        <dbReference type="EMBL" id="BBO99801.1"/>
    </source>
</evidence>
<dbReference type="InterPro" id="IPR022791">
    <property type="entry name" value="L-PG_synthase/AglD"/>
</dbReference>
<dbReference type="AlphaFoldDB" id="A0A809S7V5"/>
<comment type="subcellular location">
    <subcellularLocation>
        <location evidence="1">Cell membrane</location>
        <topology evidence="1">Multi-pass membrane protein</topology>
    </subcellularLocation>
</comment>
<dbReference type="KEGG" id="sniv:SFSGTM_05100"/>
<feature type="transmembrane region" description="Helical" evidence="6">
    <location>
        <begin position="12"/>
        <end position="31"/>
    </location>
</feature>